<feature type="transmembrane region" description="Helical" evidence="5">
    <location>
        <begin position="6"/>
        <end position="25"/>
    </location>
</feature>
<evidence type="ECO:0000313" key="8">
    <source>
        <dbReference type="Proteomes" id="UP001165584"/>
    </source>
</evidence>
<feature type="transmembrane region" description="Helical" evidence="5">
    <location>
        <begin position="151"/>
        <end position="171"/>
    </location>
</feature>
<evidence type="ECO:0000256" key="4">
    <source>
        <dbReference type="ARBA" id="ARBA00023136"/>
    </source>
</evidence>
<proteinExistence type="predicted"/>
<name>A0ABT2GKN5_9MICO</name>
<feature type="transmembrane region" description="Helical" evidence="5">
    <location>
        <begin position="52"/>
        <end position="77"/>
    </location>
</feature>
<keyword evidence="2 5" id="KW-0812">Transmembrane</keyword>
<feature type="domain" description="Methylamine utilisation protein MauE" evidence="6">
    <location>
        <begin position="5"/>
        <end position="132"/>
    </location>
</feature>
<feature type="transmembrane region" description="Helical" evidence="5">
    <location>
        <begin position="83"/>
        <end position="106"/>
    </location>
</feature>
<comment type="subcellular location">
    <subcellularLocation>
        <location evidence="1">Membrane</location>
        <topology evidence="1">Multi-pass membrane protein</topology>
    </subcellularLocation>
</comment>
<gene>
    <name evidence="7" type="ORF">N1027_01390</name>
</gene>
<comment type="caution">
    <text evidence="7">The sequence shown here is derived from an EMBL/GenBank/DDBJ whole genome shotgun (WGS) entry which is preliminary data.</text>
</comment>
<organism evidence="7 8">
    <name type="scientific">Herbiconiux aconitum</name>
    <dbReference type="NCBI Taxonomy" id="2970913"/>
    <lineage>
        <taxon>Bacteria</taxon>
        <taxon>Bacillati</taxon>
        <taxon>Actinomycetota</taxon>
        <taxon>Actinomycetes</taxon>
        <taxon>Micrococcales</taxon>
        <taxon>Microbacteriaceae</taxon>
        <taxon>Herbiconiux</taxon>
    </lineage>
</organism>
<evidence type="ECO:0000256" key="1">
    <source>
        <dbReference type="ARBA" id="ARBA00004141"/>
    </source>
</evidence>
<dbReference type="InterPro" id="IPR036249">
    <property type="entry name" value="Thioredoxin-like_sf"/>
</dbReference>
<keyword evidence="3 5" id="KW-1133">Transmembrane helix</keyword>
<sequence length="332" mass="34768">MALPLLVLIIWSLALVLLVSGALKIGQSADTLRSLDELRVPRMLRRRSLAEALPFAELALGLALLLAPGLFFTAAALATSALFALFFALTLAVVARGESVVCACFGAQSTRPIDSIAVVRNGLLLAGAVTIAVGARQGGVPTMLGFDAGEWTVFFAGATVLLAVAVTLLLVGRSRSLHRLPSTHPGRTSDPWPVPDLEVTDATGRAVELASIARDRPVLLVLLSAECTPCGIVADQLPGWRRQLGDAVEIAVLTSESPESFRDRYPVLDARMFFGYRSLMATAGIAGVPSALLLGTDRMVAAGPAQGLDDVVGLTDAIVSVVPTRDSHTISV</sequence>
<reference evidence="7" key="1">
    <citation type="submission" date="2022-08" db="EMBL/GenBank/DDBJ databases">
        <authorList>
            <person name="Deng Y."/>
            <person name="Han X.-F."/>
            <person name="Zhang Y.-Q."/>
        </authorList>
    </citation>
    <scope>NUCLEOTIDE SEQUENCE</scope>
    <source>
        <strain evidence="7">CPCC 205763</strain>
    </source>
</reference>
<dbReference type="Proteomes" id="UP001165584">
    <property type="component" value="Unassembled WGS sequence"/>
</dbReference>
<accession>A0ABT2GKN5</accession>
<evidence type="ECO:0000259" key="6">
    <source>
        <dbReference type="Pfam" id="PF07291"/>
    </source>
</evidence>
<protein>
    <recommendedName>
        <fullName evidence="6">Methylamine utilisation protein MauE domain-containing protein</fullName>
    </recommendedName>
</protein>
<evidence type="ECO:0000256" key="3">
    <source>
        <dbReference type="ARBA" id="ARBA00022989"/>
    </source>
</evidence>
<dbReference type="SUPFAM" id="SSF52833">
    <property type="entry name" value="Thioredoxin-like"/>
    <property type="match status" value="1"/>
</dbReference>
<feature type="transmembrane region" description="Helical" evidence="5">
    <location>
        <begin position="118"/>
        <end position="139"/>
    </location>
</feature>
<evidence type="ECO:0000256" key="5">
    <source>
        <dbReference type="SAM" id="Phobius"/>
    </source>
</evidence>
<dbReference type="Pfam" id="PF07291">
    <property type="entry name" value="MauE"/>
    <property type="match status" value="1"/>
</dbReference>
<dbReference type="EMBL" id="JANLCM010000001">
    <property type="protein sequence ID" value="MCS5716784.1"/>
    <property type="molecule type" value="Genomic_DNA"/>
</dbReference>
<evidence type="ECO:0000313" key="7">
    <source>
        <dbReference type="EMBL" id="MCS5716784.1"/>
    </source>
</evidence>
<evidence type="ECO:0000256" key="2">
    <source>
        <dbReference type="ARBA" id="ARBA00022692"/>
    </source>
</evidence>
<dbReference type="RefSeq" id="WP_259504297.1">
    <property type="nucleotide sequence ID" value="NZ_JANLCM010000001.1"/>
</dbReference>
<keyword evidence="8" id="KW-1185">Reference proteome</keyword>
<dbReference type="Gene3D" id="3.40.30.10">
    <property type="entry name" value="Glutaredoxin"/>
    <property type="match status" value="1"/>
</dbReference>
<keyword evidence="4 5" id="KW-0472">Membrane</keyword>
<dbReference type="InterPro" id="IPR009908">
    <property type="entry name" value="Methylamine_util_MauE"/>
</dbReference>